<feature type="binding site" evidence="14">
    <location>
        <begin position="250"/>
        <end position="256"/>
    </location>
    <ligand>
        <name>S-adenosyl-L-methionine</name>
        <dbReference type="ChEBI" id="CHEBI:59789"/>
    </ligand>
</feature>
<evidence type="ECO:0000256" key="6">
    <source>
        <dbReference type="ARBA" id="ARBA00022552"/>
    </source>
</evidence>
<evidence type="ECO:0000313" key="17">
    <source>
        <dbReference type="Proteomes" id="UP000681317"/>
    </source>
</evidence>
<dbReference type="SUPFAM" id="SSF53335">
    <property type="entry name" value="S-adenosyl-L-methionine-dependent methyltransferases"/>
    <property type="match status" value="1"/>
</dbReference>
<dbReference type="InterPro" id="IPR049560">
    <property type="entry name" value="MeTrfase_RsmB-F_NOP2_cat"/>
</dbReference>
<dbReference type="Pfam" id="PF01189">
    <property type="entry name" value="Methyltr_RsmB-F"/>
    <property type="match status" value="1"/>
</dbReference>
<evidence type="ECO:0000256" key="9">
    <source>
        <dbReference type="ARBA" id="ARBA00022691"/>
    </source>
</evidence>
<name>A0ABN6FRT4_9GAMM</name>
<feature type="binding site" evidence="14">
    <location>
        <position position="301"/>
    </location>
    <ligand>
        <name>S-adenosyl-L-methionine</name>
        <dbReference type="ChEBI" id="CHEBI:59789"/>
    </ligand>
</feature>
<dbReference type="Pfam" id="PF22458">
    <property type="entry name" value="RsmF-B_ferredox"/>
    <property type="match status" value="1"/>
</dbReference>
<keyword evidence="5" id="KW-0963">Cytoplasm</keyword>
<accession>A0ABN6FRT4</accession>
<dbReference type="Gene3D" id="3.30.70.1170">
    <property type="entry name" value="Sun protein, domain 3"/>
    <property type="match status" value="1"/>
</dbReference>
<dbReference type="EC" id="2.1.1.176" evidence="4"/>
<dbReference type="InterPro" id="IPR035926">
    <property type="entry name" value="NusB-like_sf"/>
</dbReference>
<feature type="binding site" evidence="14">
    <location>
        <position position="320"/>
    </location>
    <ligand>
        <name>S-adenosyl-L-methionine</name>
        <dbReference type="ChEBI" id="CHEBI:59789"/>
    </ligand>
</feature>
<evidence type="ECO:0000256" key="14">
    <source>
        <dbReference type="PROSITE-ProRule" id="PRU01023"/>
    </source>
</evidence>
<dbReference type="Gene3D" id="3.40.50.150">
    <property type="entry name" value="Vaccinia Virus protein VP39"/>
    <property type="match status" value="1"/>
</dbReference>
<dbReference type="SUPFAM" id="SSF48013">
    <property type="entry name" value="NusB-like"/>
    <property type="match status" value="1"/>
</dbReference>
<dbReference type="NCBIfam" id="NF008149">
    <property type="entry name" value="PRK10901.1"/>
    <property type="match status" value="1"/>
</dbReference>
<dbReference type="PRINTS" id="PR02008">
    <property type="entry name" value="RCMTFAMILY"/>
</dbReference>
<dbReference type="PROSITE" id="PS01153">
    <property type="entry name" value="NOL1_NOP2_SUN"/>
    <property type="match status" value="1"/>
</dbReference>
<keyword evidence="9 14" id="KW-0949">S-adenosyl-L-methionine</keyword>
<dbReference type="RefSeq" id="WP_213436442.1">
    <property type="nucleotide sequence ID" value="NZ_AP024545.1"/>
</dbReference>
<evidence type="ECO:0000256" key="7">
    <source>
        <dbReference type="ARBA" id="ARBA00022603"/>
    </source>
</evidence>
<proteinExistence type="inferred from homology"/>
<dbReference type="Proteomes" id="UP000681317">
    <property type="component" value="Chromosome"/>
</dbReference>
<dbReference type="InterPro" id="IPR018314">
    <property type="entry name" value="RsmB/NOL1/NOP2-like_CS"/>
</dbReference>
<feature type="active site" description="Nucleophile" evidence="14">
    <location>
        <position position="373"/>
    </location>
</feature>
<gene>
    <name evidence="16" type="primary">rsmB</name>
    <name evidence="16" type="ORF">LYSCAS_10590</name>
</gene>
<organism evidence="16 17">
    <name type="scientific">Noviluteimonas caseinilytica</name>
    <dbReference type="NCBI Taxonomy" id="2675101"/>
    <lineage>
        <taxon>Bacteria</taxon>
        <taxon>Pseudomonadati</taxon>
        <taxon>Pseudomonadota</taxon>
        <taxon>Gammaproteobacteria</taxon>
        <taxon>Lysobacterales</taxon>
        <taxon>Lysobacteraceae</taxon>
        <taxon>Noviluteimonas</taxon>
    </lineage>
</organism>
<protein>
    <recommendedName>
        <fullName evidence="4">16S rRNA (cytosine(967)-C(5))-methyltransferase</fullName>
        <ecNumber evidence="4">2.1.1.176</ecNumber>
    </recommendedName>
    <alternativeName>
        <fullName evidence="11">16S rRNA m5C967 methyltransferase</fullName>
    </alternativeName>
    <alternativeName>
        <fullName evidence="12">rRNA (cytosine-C(5)-)-methyltransferase RsmB</fullName>
    </alternativeName>
</protein>
<keyword evidence="10 14" id="KW-0694">RNA-binding</keyword>
<keyword evidence="8 14" id="KW-0808">Transferase</keyword>
<dbReference type="InterPro" id="IPR029063">
    <property type="entry name" value="SAM-dependent_MTases_sf"/>
</dbReference>
<dbReference type="Gene3D" id="1.10.940.10">
    <property type="entry name" value="NusB-like"/>
    <property type="match status" value="1"/>
</dbReference>
<dbReference type="PANTHER" id="PTHR22807:SF61">
    <property type="entry name" value="NOL1_NOP2_SUN FAMILY PROTEIN _ ANTITERMINATION NUSB DOMAIN-CONTAINING PROTEIN"/>
    <property type="match status" value="1"/>
</dbReference>
<keyword evidence="7 14" id="KW-0489">Methyltransferase</keyword>
<dbReference type="InterPro" id="IPR001678">
    <property type="entry name" value="MeTrfase_RsmB-F_NOP2_dom"/>
</dbReference>
<dbReference type="GO" id="GO:0032259">
    <property type="term" value="P:methylation"/>
    <property type="evidence" value="ECO:0007669"/>
    <property type="project" value="UniProtKB-KW"/>
</dbReference>
<evidence type="ECO:0000259" key="15">
    <source>
        <dbReference type="PROSITE" id="PS51686"/>
    </source>
</evidence>
<dbReference type="InterPro" id="IPR054728">
    <property type="entry name" value="RsmB-like_ferredoxin"/>
</dbReference>
<dbReference type="NCBIfam" id="TIGR00563">
    <property type="entry name" value="rsmB"/>
    <property type="match status" value="1"/>
</dbReference>
<comment type="catalytic activity">
    <reaction evidence="13">
        <text>cytidine(967) in 16S rRNA + S-adenosyl-L-methionine = 5-methylcytidine(967) in 16S rRNA + S-adenosyl-L-homocysteine + H(+)</text>
        <dbReference type="Rhea" id="RHEA:42748"/>
        <dbReference type="Rhea" id="RHEA-COMP:10219"/>
        <dbReference type="Rhea" id="RHEA-COMP:10220"/>
        <dbReference type="ChEBI" id="CHEBI:15378"/>
        <dbReference type="ChEBI" id="CHEBI:57856"/>
        <dbReference type="ChEBI" id="CHEBI:59789"/>
        <dbReference type="ChEBI" id="CHEBI:74483"/>
        <dbReference type="ChEBI" id="CHEBI:82748"/>
        <dbReference type="EC" id="2.1.1.176"/>
    </reaction>
</comment>
<dbReference type="Pfam" id="PF01029">
    <property type="entry name" value="NusB"/>
    <property type="match status" value="1"/>
</dbReference>
<evidence type="ECO:0000256" key="5">
    <source>
        <dbReference type="ARBA" id="ARBA00022490"/>
    </source>
</evidence>
<evidence type="ECO:0000256" key="2">
    <source>
        <dbReference type="ARBA" id="ARBA00004496"/>
    </source>
</evidence>
<feature type="domain" description="SAM-dependent MTase RsmB/NOP-type" evidence="15">
    <location>
        <begin position="160"/>
        <end position="431"/>
    </location>
</feature>
<dbReference type="InterPro" id="IPR006027">
    <property type="entry name" value="NusB_RsmB_TIM44"/>
</dbReference>
<dbReference type="InterPro" id="IPR004573">
    <property type="entry name" value="rRNA_ssu_MeTfrase_B"/>
</dbReference>
<dbReference type="PANTHER" id="PTHR22807">
    <property type="entry name" value="NOP2 YEAST -RELATED NOL1/NOP2/FMU SUN DOMAIN-CONTAINING"/>
    <property type="match status" value="1"/>
</dbReference>
<evidence type="ECO:0000313" key="16">
    <source>
        <dbReference type="EMBL" id="BCT92035.1"/>
    </source>
</evidence>
<evidence type="ECO:0000256" key="4">
    <source>
        <dbReference type="ARBA" id="ARBA00012140"/>
    </source>
</evidence>
<evidence type="ECO:0000256" key="8">
    <source>
        <dbReference type="ARBA" id="ARBA00022679"/>
    </source>
</evidence>
<dbReference type="GO" id="GO:0008168">
    <property type="term" value="F:methyltransferase activity"/>
    <property type="evidence" value="ECO:0007669"/>
    <property type="project" value="UniProtKB-KW"/>
</dbReference>
<comment type="similarity">
    <text evidence="3 14">Belongs to the class I-like SAM-binding methyltransferase superfamily. RsmB/NOP family.</text>
</comment>
<dbReference type="EMBL" id="AP024545">
    <property type="protein sequence ID" value="BCT92035.1"/>
    <property type="molecule type" value="Genomic_DNA"/>
</dbReference>
<feature type="binding site" evidence="14">
    <location>
        <position position="273"/>
    </location>
    <ligand>
        <name>S-adenosyl-L-methionine</name>
        <dbReference type="ChEBI" id="CHEBI:59789"/>
    </ligand>
</feature>
<dbReference type="CDD" id="cd02440">
    <property type="entry name" value="AdoMet_MTases"/>
    <property type="match status" value="1"/>
</dbReference>
<sequence length="431" mass="46048">MNAAPGVALRVLVARSLDEVLHHGRSLKAELGQVLPGIPDSRDRALLEAIAFTALRQRARFEAALDAWTPRPLGRRDAPLRALLYAGFAQIDMQLPPHAAVDATVEAARVLGRAHQAGMVNALLRRAVRDGFPPVAADAAWPKWLRERVRHDWADEAERIFAAGSTPAPMWLRVNRARTSRDAYLALLTAQGIEAHAAPALAEAIVLPVPLPVHELPGFDAGDVSVQDGSAQAVAEALSPAAGAHVLDACAAPGGKAAHLLERDPTLRLLALDIDARRLRRVGDTLARLGLAGRATLRAADAATPDAWWDGVPFDAVLLDAPCSATGVVRRQPDVLLHRRESDLDALCATQAGLFDACWTMLAPGGVLLYATCSILRAENAVQVEAFLARTPGAQVDALPDAFGRLDGPGRQRFPGDDGMDGFFYARLRKA</sequence>
<evidence type="ECO:0000256" key="10">
    <source>
        <dbReference type="ARBA" id="ARBA00022884"/>
    </source>
</evidence>
<dbReference type="InterPro" id="IPR023267">
    <property type="entry name" value="RCMT"/>
</dbReference>
<comment type="subcellular location">
    <subcellularLocation>
        <location evidence="2">Cytoplasm</location>
    </subcellularLocation>
</comment>
<evidence type="ECO:0000256" key="11">
    <source>
        <dbReference type="ARBA" id="ARBA00030399"/>
    </source>
</evidence>
<keyword evidence="6" id="KW-0698">rRNA processing</keyword>
<comment type="function">
    <text evidence="1">Specifically methylates the cytosine at position 967 (m5C967) of 16S rRNA.</text>
</comment>
<keyword evidence="17" id="KW-1185">Reference proteome</keyword>
<evidence type="ECO:0000256" key="12">
    <source>
        <dbReference type="ARBA" id="ARBA00031088"/>
    </source>
</evidence>
<dbReference type="PROSITE" id="PS51686">
    <property type="entry name" value="SAM_MT_RSMB_NOP"/>
    <property type="match status" value="1"/>
</dbReference>
<evidence type="ECO:0000256" key="3">
    <source>
        <dbReference type="ARBA" id="ARBA00007494"/>
    </source>
</evidence>
<evidence type="ECO:0000256" key="1">
    <source>
        <dbReference type="ARBA" id="ARBA00002724"/>
    </source>
</evidence>
<evidence type="ECO:0000256" key="13">
    <source>
        <dbReference type="ARBA" id="ARBA00047283"/>
    </source>
</evidence>
<reference evidence="16 17" key="1">
    <citation type="submission" date="2021-03" db="EMBL/GenBank/DDBJ databases">
        <title>Complete Genome Sequences of Two Lysobacter Strains Isolated from Sea Water (Lysobacter caseinilyticus) and Soil (Lysobacter helvus) in South Korea.</title>
        <authorList>
            <person name="Watanabe Y."/>
            <person name="Arakawa K."/>
        </authorList>
    </citation>
    <scope>NUCLEOTIDE SEQUENCE [LARGE SCALE GENOMIC DNA]</scope>
    <source>
        <strain evidence="16 17">KVB24</strain>
    </source>
</reference>